<evidence type="ECO:0000256" key="2">
    <source>
        <dbReference type="ARBA" id="ARBA00023002"/>
    </source>
</evidence>
<protein>
    <submittedName>
        <fullName evidence="5">Alpha-ketoglutarate-dependent taurine dioxygenase</fullName>
    </submittedName>
</protein>
<comment type="caution">
    <text evidence="5">The sequence shown here is derived from an EMBL/GenBank/DDBJ whole genome shotgun (WGS) entry which is preliminary data.</text>
</comment>
<dbReference type="EMBL" id="JAGIOO010000001">
    <property type="protein sequence ID" value="MBP2472554.1"/>
    <property type="molecule type" value="Genomic_DNA"/>
</dbReference>
<name>A0ABS5A8K2_9PSEU</name>
<keyword evidence="3" id="KW-0408">Iron</keyword>
<dbReference type="GO" id="GO:0051213">
    <property type="term" value="F:dioxygenase activity"/>
    <property type="evidence" value="ECO:0007669"/>
    <property type="project" value="UniProtKB-KW"/>
</dbReference>
<dbReference type="PANTHER" id="PTHR10696">
    <property type="entry name" value="GAMMA-BUTYROBETAINE HYDROXYLASE-RELATED"/>
    <property type="match status" value="1"/>
</dbReference>
<dbReference type="SUPFAM" id="SSF51197">
    <property type="entry name" value="Clavaminate synthase-like"/>
    <property type="match status" value="1"/>
</dbReference>
<feature type="domain" description="TauD/TfdA-like" evidence="4">
    <location>
        <begin position="10"/>
        <end position="235"/>
    </location>
</feature>
<keyword evidence="2" id="KW-0560">Oxidoreductase</keyword>
<gene>
    <name evidence="5" type="ORF">JOF53_001426</name>
</gene>
<evidence type="ECO:0000259" key="4">
    <source>
        <dbReference type="Pfam" id="PF02668"/>
    </source>
</evidence>
<dbReference type="InterPro" id="IPR050411">
    <property type="entry name" value="AlphaKG_dependent_hydroxylases"/>
</dbReference>
<dbReference type="Proteomes" id="UP001519363">
    <property type="component" value="Unassembled WGS sequence"/>
</dbReference>
<evidence type="ECO:0000256" key="3">
    <source>
        <dbReference type="ARBA" id="ARBA00023004"/>
    </source>
</evidence>
<keyword evidence="6" id="KW-1185">Reference proteome</keyword>
<dbReference type="Gene3D" id="3.60.130.10">
    <property type="entry name" value="Clavaminate synthase-like"/>
    <property type="match status" value="1"/>
</dbReference>
<dbReference type="RefSeq" id="WP_086781972.1">
    <property type="nucleotide sequence ID" value="NZ_JAGIOO010000001.1"/>
</dbReference>
<comment type="cofactor">
    <cofactor evidence="1">
        <name>Fe(2+)</name>
        <dbReference type="ChEBI" id="CHEBI:29033"/>
    </cofactor>
</comment>
<dbReference type="InterPro" id="IPR003819">
    <property type="entry name" value="TauD/TfdA-like"/>
</dbReference>
<sequence length="250" mass="27148">MRLTTDLRLAPLSPFGVQVLAEPGQDVRELPLDRLRELVRTELLVLLRGFTGPATARECTAWTGAPVLDGEEGARPDPVPLHWDGLGATDIPEAQLLLCRSAGTGGQTTFTNTASLLAATDPPVLHGWRQVVITYRRRGRGTAATVPLVGRHPGHGGPVLRFHEPTEVTGWPDHQFGGLPAEAVPALLSGLHTALHDPAHHLVHTWRTGDVLLADNHTLLHGRRSGATGRRLLRAHLYRFTAPPQPEETR</sequence>
<organism evidence="5 6">
    <name type="scientific">Crossiella equi</name>
    <dbReference type="NCBI Taxonomy" id="130796"/>
    <lineage>
        <taxon>Bacteria</taxon>
        <taxon>Bacillati</taxon>
        <taxon>Actinomycetota</taxon>
        <taxon>Actinomycetes</taxon>
        <taxon>Pseudonocardiales</taxon>
        <taxon>Pseudonocardiaceae</taxon>
        <taxon>Crossiella</taxon>
    </lineage>
</organism>
<dbReference type="InterPro" id="IPR042098">
    <property type="entry name" value="TauD-like_sf"/>
</dbReference>
<dbReference type="Pfam" id="PF02668">
    <property type="entry name" value="TauD"/>
    <property type="match status" value="1"/>
</dbReference>
<reference evidence="5 6" key="1">
    <citation type="submission" date="2021-03" db="EMBL/GenBank/DDBJ databases">
        <title>Sequencing the genomes of 1000 actinobacteria strains.</title>
        <authorList>
            <person name="Klenk H.-P."/>
        </authorList>
    </citation>
    <scope>NUCLEOTIDE SEQUENCE [LARGE SCALE GENOMIC DNA]</scope>
    <source>
        <strain evidence="5 6">DSM 44580</strain>
    </source>
</reference>
<evidence type="ECO:0000313" key="6">
    <source>
        <dbReference type="Proteomes" id="UP001519363"/>
    </source>
</evidence>
<proteinExistence type="predicted"/>
<accession>A0ABS5A8K2</accession>
<evidence type="ECO:0000256" key="1">
    <source>
        <dbReference type="ARBA" id="ARBA00001954"/>
    </source>
</evidence>
<evidence type="ECO:0000313" key="5">
    <source>
        <dbReference type="EMBL" id="MBP2472554.1"/>
    </source>
</evidence>
<keyword evidence="5" id="KW-0223">Dioxygenase</keyword>
<dbReference type="PANTHER" id="PTHR10696:SF53">
    <property type="entry name" value="TYROSINE ISONITRILE DESATURASE"/>
    <property type="match status" value="1"/>
</dbReference>